<comment type="catalytic activity">
    <reaction evidence="2 18 19">
        <text>(6R)-NADPHX = (6S)-NADPHX</text>
        <dbReference type="Rhea" id="RHEA:32227"/>
        <dbReference type="ChEBI" id="CHEBI:64076"/>
        <dbReference type="ChEBI" id="CHEBI:64077"/>
        <dbReference type="EC" id="5.1.99.6"/>
    </reaction>
</comment>
<keyword evidence="10 17" id="KW-0520">NAD</keyword>
<evidence type="ECO:0000256" key="7">
    <source>
        <dbReference type="ARBA" id="ARBA00022840"/>
    </source>
</evidence>
<evidence type="ECO:0000256" key="6">
    <source>
        <dbReference type="ARBA" id="ARBA00022741"/>
    </source>
</evidence>
<dbReference type="InterPro" id="IPR030677">
    <property type="entry name" value="Nnr"/>
</dbReference>
<dbReference type="Pfam" id="PF03853">
    <property type="entry name" value="YjeF_N"/>
    <property type="match status" value="1"/>
</dbReference>
<keyword evidence="13" id="KW-0511">Multifunctional enzyme</keyword>
<dbReference type="EC" id="4.2.1.136" evidence="19"/>
<dbReference type="CDD" id="cd01171">
    <property type="entry name" value="YXKO-related"/>
    <property type="match status" value="1"/>
</dbReference>
<dbReference type="HAMAP" id="MF_01966">
    <property type="entry name" value="NADHX_epimerase"/>
    <property type="match status" value="1"/>
</dbReference>
<evidence type="ECO:0000256" key="4">
    <source>
        <dbReference type="ARBA" id="ARBA00009524"/>
    </source>
</evidence>
<dbReference type="NCBIfam" id="TIGR00196">
    <property type="entry name" value="yjeF_cterm"/>
    <property type="match status" value="1"/>
</dbReference>
<comment type="cofactor">
    <cofactor evidence="17">
        <name>Mg(2+)</name>
        <dbReference type="ChEBI" id="CHEBI:18420"/>
    </cofactor>
</comment>
<keyword evidence="9 18" id="KW-0630">Potassium</keyword>
<feature type="domain" description="YjeF C-terminal" evidence="20">
    <location>
        <begin position="225"/>
        <end position="504"/>
    </location>
</feature>
<gene>
    <name evidence="18" type="primary">nnrE</name>
    <name evidence="17" type="synonym">nnrD</name>
    <name evidence="22" type="ORF">ACFSUO_03900</name>
</gene>
<keyword evidence="12 17" id="KW-0456">Lyase</keyword>
<accession>A0ABW5V6E1</accession>
<evidence type="ECO:0000256" key="10">
    <source>
        <dbReference type="ARBA" id="ARBA00023027"/>
    </source>
</evidence>
<evidence type="ECO:0000256" key="9">
    <source>
        <dbReference type="ARBA" id="ARBA00022958"/>
    </source>
</evidence>
<dbReference type="EMBL" id="JBHUNA010000005">
    <property type="protein sequence ID" value="MFD2760129.1"/>
    <property type="molecule type" value="Genomic_DNA"/>
</dbReference>
<comment type="caution">
    <text evidence="17">Lacks conserved residue(s) required for the propagation of feature annotation.</text>
</comment>
<dbReference type="NCBIfam" id="TIGR00197">
    <property type="entry name" value="yjeF_nterm"/>
    <property type="match status" value="1"/>
</dbReference>
<protein>
    <recommendedName>
        <fullName evidence="19">Bifunctional NAD(P)H-hydrate repair enzyme</fullName>
    </recommendedName>
    <alternativeName>
        <fullName evidence="19">Nicotinamide nucleotide repair protein</fullName>
    </alternativeName>
    <domain>
        <recommendedName>
            <fullName evidence="19">ADP-dependent (S)-NAD(P)H-hydrate dehydratase</fullName>
            <ecNumber evidence="19">4.2.1.136</ecNumber>
        </recommendedName>
        <alternativeName>
            <fullName evidence="19">ADP-dependent NAD(P)HX dehydratase</fullName>
        </alternativeName>
    </domain>
    <domain>
        <recommendedName>
            <fullName evidence="19">NAD(P)H-hydrate epimerase</fullName>
            <ecNumber evidence="19">5.1.99.6</ecNumber>
        </recommendedName>
    </domain>
</protein>
<comment type="cofactor">
    <cofactor evidence="18 19">
        <name>K(+)</name>
        <dbReference type="ChEBI" id="CHEBI:29103"/>
    </cofactor>
    <text evidence="18 19">Binds 1 potassium ion per subunit.</text>
</comment>
<evidence type="ECO:0000256" key="15">
    <source>
        <dbReference type="ARBA" id="ARBA00048238"/>
    </source>
</evidence>
<dbReference type="RefSeq" id="WP_382391299.1">
    <property type="nucleotide sequence ID" value="NZ_JBHUNA010000005.1"/>
</dbReference>
<dbReference type="Gene3D" id="3.40.50.10260">
    <property type="entry name" value="YjeF N-terminal domain"/>
    <property type="match status" value="1"/>
</dbReference>
<comment type="similarity">
    <text evidence="4 19">In the C-terminal section; belongs to the NnrD/CARKD family.</text>
</comment>
<feature type="binding site" evidence="18">
    <location>
        <position position="159"/>
    </location>
    <ligand>
        <name>(6S)-NADPHX</name>
        <dbReference type="ChEBI" id="CHEBI:64076"/>
    </ligand>
</feature>
<comment type="similarity">
    <text evidence="18">Belongs to the NnrE/AIBP family.</text>
</comment>
<feature type="binding site" evidence="17">
    <location>
        <position position="444"/>
    </location>
    <ligand>
        <name>(6S)-NADPHX</name>
        <dbReference type="ChEBI" id="CHEBI:64076"/>
    </ligand>
</feature>
<dbReference type="Proteomes" id="UP001597502">
    <property type="component" value="Unassembled WGS sequence"/>
</dbReference>
<name>A0ABW5V6E1_9BACI</name>
<dbReference type="PROSITE" id="PS51385">
    <property type="entry name" value="YJEF_N"/>
    <property type="match status" value="1"/>
</dbReference>
<dbReference type="InterPro" id="IPR036652">
    <property type="entry name" value="YjeF_N_dom_sf"/>
</dbReference>
<comment type="catalytic activity">
    <reaction evidence="15 17 19">
        <text>(6S)-NADHX + ADP = AMP + phosphate + NADH + H(+)</text>
        <dbReference type="Rhea" id="RHEA:32223"/>
        <dbReference type="ChEBI" id="CHEBI:15378"/>
        <dbReference type="ChEBI" id="CHEBI:43474"/>
        <dbReference type="ChEBI" id="CHEBI:57945"/>
        <dbReference type="ChEBI" id="CHEBI:64074"/>
        <dbReference type="ChEBI" id="CHEBI:456215"/>
        <dbReference type="ChEBI" id="CHEBI:456216"/>
        <dbReference type="EC" id="4.2.1.136"/>
    </reaction>
</comment>
<evidence type="ECO:0000256" key="13">
    <source>
        <dbReference type="ARBA" id="ARBA00023268"/>
    </source>
</evidence>
<keyword evidence="8 17" id="KW-0521">NADP</keyword>
<dbReference type="HAMAP" id="MF_01965">
    <property type="entry name" value="NADHX_dehydratase"/>
    <property type="match status" value="1"/>
</dbReference>
<feature type="binding site" evidence="17">
    <location>
        <position position="326"/>
    </location>
    <ligand>
        <name>(6S)-NADPHX</name>
        <dbReference type="ChEBI" id="CHEBI:64076"/>
    </ligand>
</feature>
<evidence type="ECO:0000256" key="14">
    <source>
        <dbReference type="ARBA" id="ARBA00025153"/>
    </source>
</evidence>
<evidence type="ECO:0000256" key="1">
    <source>
        <dbReference type="ARBA" id="ARBA00000013"/>
    </source>
</evidence>
<feature type="domain" description="YjeF N-terminal" evidence="21">
    <location>
        <begin position="9"/>
        <end position="216"/>
    </location>
</feature>
<comment type="subunit">
    <text evidence="17">Homotetramer.</text>
</comment>
<comment type="catalytic activity">
    <reaction evidence="1 18 19">
        <text>(6R)-NADHX = (6S)-NADHX</text>
        <dbReference type="Rhea" id="RHEA:32215"/>
        <dbReference type="ChEBI" id="CHEBI:64074"/>
        <dbReference type="ChEBI" id="CHEBI:64075"/>
        <dbReference type="EC" id="5.1.99.6"/>
    </reaction>
</comment>
<feature type="binding site" evidence="18">
    <location>
        <position position="58"/>
    </location>
    <ligand>
        <name>K(+)</name>
        <dbReference type="ChEBI" id="CHEBI:29103"/>
    </ligand>
</feature>
<keyword evidence="6 17" id="KW-0547">Nucleotide-binding</keyword>
<comment type="function">
    <text evidence="14 19">Bifunctional enzyme that catalyzes the epimerization of the S- and R-forms of NAD(P)HX and the dehydration of the S-form of NAD(P)HX at the expense of ADP, which is converted to AMP. This allows the repair of both epimers of NAD(P)HX, a damaged form of NAD(P)H that is a result of enzymatic or heat-dependent hydration.</text>
</comment>
<feature type="binding site" evidence="18">
    <location>
        <position position="162"/>
    </location>
    <ligand>
        <name>K(+)</name>
        <dbReference type="ChEBI" id="CHEBI:29103"/>
    </ligand>
</feature>
<evidence type="ECO:0000256" key="19">
    <source>
        <dbReference type="PIRNR" id="PIRNR017184"/>
    </source>
</evidence>
<dbReference type="SUPFAM" id="SSF64153">
    <property type="entry name" value="YjeF N-terminal domain-like"/>
    <property type="match status" value="1"/>
</dbReference>
<evidence type="ECO:0000256" key="12">
    <source>
        <dbReference type="ARBA" id="ARBA00023239"/>
    </source>
</evidence>
<comment type="catalytic activity">
    <reaction evidence="16 17 19">
        <text>(6S)-NADPHX + ADP = AMP + phosphate + NADPH + H(+)</text>
        <dbReference type="Rhea" id="RHEA:32235"/>
        <dbReference type="ChEBI" id="CHEBI:15378"/>
        <dbReference type="ChEBI" id="CHEBI:43474"/>
        <dbReference type="ChEBI" id="CHEBI:57783"/>
        <dbReference type="ChEBI" id="CHEBI:64076"/>
        <dbReference type="ChEBI" id="CHEBI:456215"/>
        <dbReference type="ChEBI" id="CHEBI:456216"/>
        <dbReference type="EC" id="4.2.1.136"/>
    </reaction>
</comment>
<dbReference type="InterPro" id="IPR004443">
    <property type="entry name" value="YjeF_N_dom"/>
</dbReference>
<dbReference type="InterPro" id="IPR000631">
    <property type="entry name" value="CARKD"/>
</dbReference>
<comment type="caution">
    <text evidence="22">The sequence shown here is derived from an EMBL/GenBank/DDBJ whole genome shotgun (WGS) entry which is preliminary data.</text>
</comment>
<dbReference type="InterPro" id="IPR017953">
    <property type="entry name" value="Carbohydrate_kinase_pred_CS"/>
</dbReference>
<dbReference type="SUPFAM" id="SSF53613">
    <property type="entry name" value="Ribokinase-like"/>
    <property type="match status" value="1"/>
</dbReference>
<sequence length="508" mass="54104">MYIVTAEEMYDMDHGAMNKVGMDGKLLMENAGRAIAAVIKERVGKTARIRILAGGGNNGGDGFVIGRTLINDGYDTKVVQVVPDEKITGDALYHKQLFVRCGGEVPVMSSADEVGLTVRGADTVVDAIAGIGLKGRLREPLASIVAAVNKEASYVISVDIPSGLPANEGIDDFYAIRANETVFTGFPKQSVFLEHTAPYYGEWQVVSFGLPSVLTANGAKRQMWTEEEFKKSMPERSRYSHKGSHGKGLAIGGSLEMPGSIAMTVSAALRTGAGLVTAATAKSAIPVVASQCMEATYLVLEETDGFISSDQPISFADYDAVVMGMGMGRHHAAQHLIRNALESAACPLIVDADGLYHLKALPALLKKRTAPVVVTPHPGEMAMLLDISVPELLQKPFACAKMFAEEYGVYVVLKGPFTIITSPHGQQTVTQTGNKGLAKGGSGDVLSGVILAMMMQEQSIMEALSNASFVHGQAADMLVANTHSVYDLMASDLLYGIPKVFRTCMKHS</sequence>
<dbReference type="EC" id="5.1.99.6" evidence="19"/>
<evidence type="ECO:0000256" key="17">
    <source>
        <dbReference type="HAMAP-Rule" id="MF_01965"/>
    </source>
</evidence>
<evidence type="ECO:0000259" key="21">
    <source>
        <dbReference type="PROSITE" id="PS51385"/>
    </source>
</evidence>
<dbReference type="PROSITE" id="PS01050">
    <property type="entry name" value="YJEF_C_2"/>
    <property type="match status" value="1"/>
</dbReference>
<dbReference type="Gene3D" id="3.40.1190.20">
    <property type="match status" value="1"/>
</dbReference>
<evidence type="ECO:0000256" key="5">
    <source>
        <dbReference type="ARBA" id="ARBA00022723"/>
    </source>
</evidence>
<dbReference type="InterPro" id="IPR029056">
    <property type="entry name" value="Ribokinase-like"/>
</dbReference>
<keyword evidence="23" id="KW-1185">Reference proteome</keyword>
<feature type="binding site" evidence="17">
    <location>
        <begin position="414"/>
        <end position="418"/>
    </location>
    <ligand>
        <name>AMP</name>
        <dbReference type="ChEBI" id="CHEBI:456215"/>
    </ligand>
</feature>
<evidence type="ECO:0000256" key="18">
    <source>
        <dbReference type="HAMAP-Rule" id="MF_01966"/>
    </source>
</evidence>
<evidence type="ECO:0000256" key="2">
    <source>
        <dbReference type="ARBA" id="ARBA00000909"/>
    </source>
</evidence>
<evidence type="ECO:0000256" key="16">
    <source>
        <dbReference type="ARBA" id="ARBA00049209"/>
    </source>
</evidence>
<proteinExistence type="inferred from homology"/>
<feature type="binding site" evidence="18">
    <location>
        <begin position="130"/>
        <end position="136"/>
    </location>
    <ligand>
        <name>(6S)-NADPHX</name>
        <dbReference type="ChEBI" id="CHEBI:64076"/>
    </ligand>
</feature>
<keyword evidence="5 18" id="KW-0479">Metal-binding</keyword>
<feature type="binding site" evidence="17">
    <location>
        <position position="443"/>
    </location>
    <ligand>
        <name>AMP</name>
        <dbReference type="ChEBI" id="CHEBI:456215"/>
    </ligand>
</feature>
<feature type="binding site" evidence="18">
    <location>
        <position position="126"/>
    </location>
    <ligand>
        <name>K(+)</name>
        <dbReference type="ChEBI" id="CHEBI:29103"/>
    </ligand>
</feature>
<evidence type="ECO:0000313" key="22">
    <source>
        <dbReference type="EMBL" id="MFD2760129.1"/>
    </source>
</evidence>
<dbReference type="Pfam" id="PF01256">
    <property type="entry name" value="Carb_kinase"/>
    <property type="match status" value="1"/>
</dbReference>
<organism evidence="22 23">
    <name type="scientific">Lentibacillus juripiscarius</name>
    <dbReference type="NCBI Taxonomy" id="257446"/>
    <lineage>
        <taxon>Bacteria</taxon>
        <taxon>Bacillati</taxon>
        <taxon>Bacillota</taxon>
        <taxon>Bacilli</taxon>
        <taxon>Bacillales</taxon>
        <taxon>Bacillaceae</taxon>
        <taxon>Lentibacillus</taxon>
    </lineage>
</organism>
<feature type="binding site" evidence="18">
    <location>
        <begin position="57"/>
        <end position="61"/>
    </location>
    <ligand>
        <name>(6S)-NADPHX</name>
        <dbReference type="ChEBI" id="CHEBI:64076"/>
    </ligand>
</feature>
<evidence type="ECO:0000313" key="23">
    <source>
        <dbReference type="Proteomes" id="UP001597502"/>
    </source>
</evidence>
<keyword evidence="11 18" id="KW-0413">Isomerase</keyword>
<feature type="binding site" evidence="17">
    <location>
        <position position="377"/>
    </location>
    <ligand>
        <name>(6S)-NADPHX</name>
        <dbReference type="ChEBI" id="CHEBI:64076"/>
    </ligand>
</feature>
<evidence type="ECO:0000256" key="11">
    <source>
        <dbReference type="ARBA" id="ARBA00023235"/>
    </source>
</evidence>
<reference evidence="23" key="1">
    <citation type="journal article" date="2019" name="Int. J. Syst. Evol. Microbiol.">
        <title>The Global Catalogue of Microorganisms (GCM) 10K type strain sequencing project: providing services to taxonomists for standard genome sequencing and annotation.</title>
        <authorList>
            <consortium name="The Broad Institute Genomics Platform"/>
            <consortium name="The Broad Institute Genome Sequencing Center for Infectious Disease"/>
            <person name="Wu L."/>
            <person name="Ma J."/>
        </authorList>
    </citation>
    <scope>NUCLEOTIDE SEQUENCE [LARGE SCALE GENOMIC DNA]</scope>
    <source>
        <strain evidence="23">TISTR 1535</strain>
    </source>
</reference>
<comment type="similarity">
    <text evidence="3 19">In the N-terminal section; belongs to the NnrE/AIBP family.</text>
</comment>
<comment type="function">
    <text evidence="17">Catalyzes the dehydration of the S-form of NAD(P)HX at the expense of ADP, which is converted to AMP. Together with NAD(P)HX epimerase, which catalyzes the epimerization of the S- and R-forms, the enzyme allows the repair of both epimers of NAD(P)HX, a damaged form of NAD(P)H that is a result of enzymatic or heat-dependent hydration.</text>
</comment>
<dbReference type="PIRSF" id="PIRSF017184">
    <property type="entry name" value="Nnr"/>
    <property type="match status" value="1"/>
</dbReference>
<evidence type="ECO:0000259" key="20">
    <source>
        <dbReference type="PROSITE" id="PS51383"/>
    </source>
</evidence>
<evidence type="ECO:0000256" key="3">
    <source>
        <dbReference type="ARBA" id="ARBA00006001"/>
    </source>
</evidence>
<evidence type="ECO:0000256" key="8">
    <source>
        <dbReference type="ARBA" id="ARBA00022857"/>
    </source>
</evidence>
<dbReference type="PANTHER" id="PTHR12592:SF0">
    <property type="entry name" value="ATP-DEPENDENT (S)-NAD(P)H-HYDRATE DEHYDRATASE"/>
    <property type="match status" value="1"/>
</dbReference>
<comment type="function">
    <text evidence="18">Catalyzes the epimerization of the S- and R-forms of NAD(P)HX, a damaged form of NAD(P)H that is a result of enzymatic or heat-dependent hydration. This is a prerequisite for the S-specific NAD(P)H-hydrate dehydratase to allow the repair of both epimers of NAD(P)HX.</text>
</comment>
<dbReference type="PROSITE" id="PS51383">
    <property type="entry name" value="YJEF_C_3"/>
    <property type="match status" value="1"/>
</dbReference>
<dbReference type="PANTHER" id="PTHR12592">
    <property type="entry name" value="ATP-DEPENDENT (S)-NAD(P)H-HYDRATE DEHYDRATASE FAMILY MEMBER"/>
    <property type="match status" value="1"/>
</dbReference>
<comment type="similarity">
    <text evidence="17">Belongs to the NnrD/CARKD family.</text>
</comment>
<keyword evidence="7 17" id="KW-0067">ATP-binding</keyword>